<reference evidence="1 2" key="1">
    <citation type="submission" date="2017-05" db="EMBL/GenBank/DDBJ databases">
        <authorList>
            <person name="Varghese N."/>
            <person name="Submissions S."/>
        </authorList>
    </citation>
    <scope>NUCLEOTIDE SEQUENCE [LARGE SCALE GENOMIC DNA]</scope>
    <source>
        <strain evidence="1 2">DSM 27040</strain>
    </source>
</reference>
<evidence type="ECO:0000313" key="2">
    <source>
        <dbReference type="Proteomes" id="UP000319040"/>
    </source>
</evidence>
<dbReference type="InterPro" id="IPR054207">
    <property type="entry name" value="DUF6913"/>
</dbReference>
<protein>
    <submittedName>
        <fullName evidence="1">Uncharacterized protein</fullName>
    </submittedName>
</protein>
<keyword evidence="2" id="KW-1185">Reference proteome</keyword>
<gene>
    <name evidence="1" type="ORF">SAMN06265379_101239</name>
</gene>
<proteinExistence type="predicted"/>
<dbReference type="AlphaFoldDB" id="A0A521ALW6"/>
<name>A0A521ALW6_SACCC</name>
<dbReference type="OrthoDB" id="1494085at2"/>
<accession>A0A521ALW6</accession>
<dbReference type="Proteomes" id="UP000319040">
    <property type="component" value="Unassembled WGS sequence"/>
</dbReference>
<sequence length="180" mass="20841">MSYLKKLRILLAGFLLKLKLKKRKRTPVTCNLSAAKSIGLLFNSDNESDRKTAKALESFFKQSEVRIEVLGYSKFKHNTGNLIGDNQHHYIHPQDFNFFYHPKNNAVDSFIQRNFDILINLYQDAEFPVEYITKMSEAKFKVGCAHLDPSMHDLMIDVNNNKGDSAYLCKHLKYYLSIIS</sequence>
<organism evidence="1 2">
    <name type="scientific">Saccharicrinis carchari</name>
    <dbReference type="NCBI Taxonomy" id="1168039"/>
    <lineage>
        <taxon>Bacteria</taxon>
        <taxon>Pseudomonadati</taxon>
        <taxon>Bacteroidota</taxon>
        <taxon>Bacteroidia</taxon>
        <taxon>Marinilabiliales</taxon>
        <taxon>Marinilabiliaceae</taxon>
        <taxon>Saccharicrinis</taxon>
    </lineage>
</organism>
<dbReference type="RefSeq" id="WP_142531643.1">
    <property type="nucleotide sequence ID" value="NZ_FXTB01000001.1"/>
</dbReference>
<dbReference type="Pfam" id="PF21857">
    <property type="entry name" value="DUF6913"/>
    <property type="match status" value="1"/>
</dbReference>
<evidence type="ECO:0000313" key="1">
    <source>
        <dbReference type="EMBL" id="SMO35771.1"/>
    </source>
</evidence>
<dbReference type="EMBL" id="FXTB01000001">
    <property type="protein sequence ID" value="SMO35771.1"/>
    <property type="molecule type" value="Genomic_DNA"/>
</dbReference>